<evidence type="ECO:0000313" key="2">
    <source>
        <dbReference type="EMBL" id="PTM56738.1"/>
    </source>
</evidence>
<keyword evidence="1" id="KW-0472">Membrane</keyword>
<dbReference type="EMBL" id="PZZP01000002">
    <property type="protein sequence ID" value="PTM56738.1"/>
    <property type="molecule type" value="Genomic_DNA"/>
</dbReference>
<comment type="caution">
    <text evidence="2">The sequence shown here is derived from an EMBL/GenBank/DDBJ whole genome shotgun (WGS) entry which is preliminary data.</text>
</comment>
<gene>
    <name evidence="2" type="ORF">C8J48_3063</name>
</gene>
<feature type="transmembrane region" description="Helical" evidence="1">
    <location>
        <begin position="34"/>
        <end position="53"/>
    </location>
</feature>
<proteinExistence type="predicted"/>
<keyword evidence="3" id="KW-1185">Reference proteome</keyword>
<organism evidence="2 3">
    <name type="scientific">Desmospora activa DSM 45169</name>
    <dbReference type="NCBI Taxonomy" id="1121389"/>
    <lineage>
        <taxon>Bacteria</taxon>
        <taxon>Bacillati</taxon>
        <taxon>Bacillota</taxon>
        <taxon>Bacilli</taxon>
        <taxon>Bacillales</taxon>
        <taxon>Thermoactinomycetaceae</taxon>
        <taxon>Desmospora</taxon>
    </lineage>
</organism>
<feature type="transmembrane region" description="Helical" evidence="1">
    <location>
        <begin position="60"/>
        <end position="80"/>
    </location>
</feature>
<reference evidence="2 3" key="1">
    <citation type="submission" date="2018-04" db="EMBL/GenBank/DDBJ databases">
        <title>Genomic Encyclopedia of Archaeal and Bacterial Type Strains, Phase II (KMG-II): from individual species to whole genera.</title>
        <authorList>
            <person name="Goeker M."/>
        </authorList>
    </citation>
    <scope>NUCLEOTIDE SEQUENCE [LARGE SCALE GENOMIC DNA]</scope>
    <source>
        <strain evidence="2 3">DSM 45169</strain>
    </source>
</reference>
<protein>
    <submittedName>
        <fullName evidence="2">Uncharacterized protein DUF2512</fullName>
    </submittedName>
</protein>
<evidence type="ECO:0000313" key="3">
    <source>
        <dbReference type="Proteomes" id="UP000241639"/>
    </source>
</evidence>
<keyword evidence="1" id="KW-1133">Transmembrane helix</keyword>
<accession>A0A2T4Z4B3</accession>
<dbReference type="Pfam" id="PF10710">
    <property type="entry name" value="DUF2512"/>
    <property type="match status" value="1"/>
</dbReference>
<dbReference type="InterPro" id="IPR019649">
    <property type="entry name" value="DUF2512"/>
</dbReference>
<dbReference type="AlphaFoldDB" id="A0A2T4Z4B3"/>
<dbReference type="RefSeq" id="WP_107728044.1">
    <property type="nucleotide sequence ID" value="NZ_PZZP01000002.1"/>
</dbReference>
<name>A0A2T4Z4B3_9BACL</name>
<feature type="transmembrane region" description="Helical" evidence="1">
    <location>
        <begin position="86"/>
        <end position="104"/>
    </location>
</feature>
<evidence type="ECO:0000256" key="1">
    <source>
        <dbReference type="SAM" id="Phobius"/>
    </source>
</evidence>
<keyword evidence="1" id="KW-0812">Transmembrane</keyword>
<dbReference type="Proteomes" id="UP000241639">
    <property type="component" value="Unassembled WGS sequence"/>
</dbReference>
<sequence length="118" mass="13538">MWINFGCKAIWAFFVIALFHYGFTDVTIAPFLPLLVAAVSVALVGTWLDYLLLPHRSVMTAALIDLLAFSLLLYGLQYLFSDYSLTNHAALTIGLILALLEWMVHRQIYRQPRYRTQE</sequence>